<reference evidence="1 2" key="1">
    <citation type="submission" date="2019-12" db="EMBL/GenBank/DDBJ databases">
        <title>Genomic-based taxomic classification of the family Erythrobacteraceae.</title>
        <authorList>
            <person name="Xu L."/>
        </authorList>
    </citation>
    <scope>NUCLEOTIDE SEQUENCE [LARGE SCALE GENOMIC DNA]</scope>
    <source>
        <strain evidence="1 2">DSM 18604</strain>
    </source>
</reference>
<dbReference type="AlphaFoldDB" id="A0A845ABF3"/>
<protein>
    <submittedName>
        <fullName evidence="1">Alpha/beta hydrolase</fullName>
    </submittedName>
</protein>
<keyword evidence="1" id="KW-0378">Hydrolase</keyword>
<gene>
    <name evidence="1" type="ORF">GRI39_08710</name>
</gene>
<dbReference type="Proteomes" id="UP000460561">
    <property type="component" value="Unassembled WGS sequence"/>
</dbReference>
<dbReference type="OrthoDB" id="6198264at2"/>
<organism evidence="1 2">
    <name type="scientific">Altericroceibacterium indicum</name>
    <dbReference type="NCBI Taxonomy" id="374177"/>
    <lineage>
        <taxon>Bacteria</taxon>
        <taxon>Pseudomonadati</taxon>
        <taxon>Pseudomonadota</taxon>
        <taxon>Alphaproteobacteria</taxon>
        <taxon>Sphingomonadales</taxon>
        <taxon>Erythrobacteraceae</taxon>
        <taxon>Altericroceibacterium</taxon>
    </lineage>
</organism>
<sequence>MATPAYAETAYEAAAYNQTTITGSAYRYNGPSVQRIEHEAIARFGPFRVLDEHRVALLDITDERTPGQFAAMMQAFPELEVLEMVECPGTFDDHANLRLGRLIRAAGLATHVPADGSVRSGAVELFFSGVTRRIDNGAEFAVHAWLDDSGREATSYAATSPENLKYLAYYKEMGFDAEQAKAFYAMTNSVAHEDALWLDAQDMRRWTQAANSAPRLAYLDLSALLQ</sequence>
<dbReference type="RefSeq" id="WP_160739340.1">
    <property type="nucleotide sequence ID" value="NZ_WTYQ01000003.1"/>
</dbReference>
<dbReference type="EMBL" id="WTYQ01000003">
    <property type="protein sequence ID" value="MXP26115.1"/>
    <property type="molecule type" value="Genomic_DNA"/>
</dbReference>
<proteinExistence type="predicted"/>
<evidence type="ECO:0000313" key="1">
    <source>
        <dbReference type="EMBL" id="MXP26115.1"/>
    </source>
</evidence>
<name>A0A845ABF3_9SPHN</name>
<keyword evidence="2" id="KW-1185">Reference proteome</keyword>
<comment type="caution">
    <text evidence="1">The sequence shown here is derived from an EMBL/GenBank/DDBJ whole genome shotgun (WGS) entry which is preliminary data.</text>
</comment>
<evidence type="ECO:0000313" key="2">
    <source>
        <dbReference type="Proteomes" id="UP000460561"/>
    </source>
</evidence>
<dbReference type="GO" id="GO:0016787">
    <property type="term" value="F:hydrolase activity"/>
    <property type="evidence" value="ECO:0007669"/>
    <property type="project" value="UniProtKB-KW"/>
</dbReference>
<accession>A0A845ABF3</accession>